<feature type="transmembrane region" description="Helical" evidence="1">
    <location>
        <begin position="148"/>
        <end position="165"/>
    </location>
</feature>
<dbReference type="AlphaFoldDB" id="A0A7J5TTN5"/>
<proteinExistence type="predicted"/>
<feature type="transmembrane region" description="Helical" evidence="1">
    <location>
        <begin position="14"/>
        <end position="32"/>
    </location>
</feature>
<evidence type="ECO:0000313" key="3">
    <source>
        <dbReference type="Proteomes" id="UP000488299"/>
    </source>
</evidence>
<feature type="transmembrane region" description="Helical" evidence="1">
    <location>
        <begin position="201"/>
        <end position="221"/>
    </location>
</feature>
<dbReference type="EMBL" id="WELI01000011">
    <property type="protein sequence ID" value="KAB7727268.1"/>
    <property type="molecule type" value="Genomic_DNA"/>
</dbReference>
<gene>
    <name evidence="2" type="ORF">F5984_21815</name>
</gene>
<evidence type="ECO:0000256" key="1">
    <source>
        <dbReference type="SAM" id="Phobius"/>
    </source>
</evidence>
<feature type="transmembrane region" description="Helical" evidence="1">
    <location>
        <begin position="76"/>
        <end position="94"/>
    </location>
</feature>
<sequence>MRYFLETLRVRNELLWAFGWLCLAGAVVCLLLTALSRTEVYGANVWYKPFKFYLSVALFSWTMGWYSAYLPPTNSLSWFSWGVTVLLSLELVYITVQASRGQASHFNTSTPFYSFMWIGMALAAIGVSVWTAYLTTQFFGEVTPLPQGYLWAIRFGLIWFILFSLQGLMMGSRMAHTVGGADGGAGLPVLNWSRKNGDLRIAHFLGMHALQVIPLLAHYLFKDLWQVILVALLYALVTVGVLIQALIGRPLSGLWAALG</sequence>
<feature type="transmembrane region" description="Helical" evidence="1">
    <location>
        <begin position="52"/>
        <end position="70"/>
    </location>
</feature>
<reference evidence="2 3" key="1">
    <citation type="submission" date="2019-10" db="EMBL/GenBank/DDBJ databases">
        <title>Rudanella paleaurantiibacter sp. nov., isolated from sludge.</title>
        <authorList>
            <person name="Xu S.Q."/>
        </authorList>
    </citation>
    <scope>NUCLEOTIDE SEQUENCE [LARGE SCALE GENOMIC DNA]</scope>
    <source>
        <strain evidence="2 3">HX-22-17</strain>
    </source>
</reference>
<keyword evidence="3" id="KW-1185">Reference proteome</keyword>
<comment type="caution">
    <text evidence="2">The sequence shown here is derived from an EMBL/GenBank/DDBJ whole genome shotgun (WGS) entry which is preliminary data.</text>
</comment>
<feature type="transmembrane region" description="Helical" evidence="1">
    <location>
        <begin position="227"/>
        <end position="247"/>
    </location>
</feature>
<accession>A0A7J5TTN5</accession>
<keyword evidence="1" id="KW-1133">Transmembrane helix</keyword>
<name>A0A7J5TTN5_9BACT</name>
<organism evidence="2 3">
    <name type="scientific">Rudanella paleaurantiibacter</name>
    <dbReference type="NCBI Taxonomy" id="2614655"/>
    <lineage>
        <taxon>Bacteria</taxon>
        <taxon>Pseudomonadati</taxon>
        <taxon>Bacteroidota</taxon>
        <taxon>Cytophagia</taxon>
        <taxon>Cytophagales</taxon>
        <taxon>Cytophagaceae</taxon>
        <taxon>Rudanella</taxon>
    </lineage>
</organism>
<dbReference type="RefSeq" id="WP_152126346.1">
    <property type="nucleotide sequence ID" value="NZ_WELI01000011.1"/>
</dbReference>
<keyword evidence="1" id="KW-0812">Transmembrane</keyword>
<evidence type="ECO:0000313" key="2">
    <source>
        <dbReference type="EMBL" id="KAB7727268.1"/>
    </source>
</evidence>
<keyword evidence="1" id="KW-0472">Membrane</keyword>
<protein>
    <submittedName>
        <fullName evidence="2">Uncharacterized protein</fullName>
    </submittedName>
</protein>
<dbReference type="Proteomes" id="UP000488299">
    <property type="component" value="Unassembled WGS sequence"/>
</dbReference>
<feature type="transmembrane region" description="Helical" evidence="1">
    <location>
        <begin position="115"/>
        <end position="136"/>
    </location>
</feature>